<reference evidence="2" key="1">
    <citation type="submission" date="2016-10" db="EMBL/GenBank/DDBJ databases">
        <authorList>
            <person name="Varghese N."/>
            <person name="Submissions S."/>
        </authorList>
    </citation>
    <scope>NUCLEOTIDE SEQUENCE [LARGE SCALE GENOMIC DNA]</scope>
    <source>
        <strain evidence="2">DSM 4771</strain>
    </source>
</reference>
<name>A0A1G8TYY2_9BACI</name>
<protein>
    <submittedName>
        <fullName evidence="1">Uncharacterized protein</fullName>
    </submittedName>
</protein>
<evidence type="ECO:0000313" key="1">
    <source>
        <dbReference type="EMBL" id="SDJ46786.1"/>
    </source>
</evidence>
<organism evidence="1 2">
    <name type="scientific">Salimicrobium halophilum</name>
    <dbReference type="NCBI Taxonomy" id="86666"/>
    <lineage>
        <taxon>Bacteria</taxon>
        <taxon>Bacillati</taxon>
        <taxon>Bacillota</taxon>
        <taxon>Bacilli</taxon>
        <taxon>Bacillales</taxon>
        <taxon>Bacillaceae</taxon>
        <taxon>Salimicrobium</taxon>
    </lineage>
</organism>
<sequence length="58" mass="6892">MQYEVGSMIKNHCMNCYHDEQKIIEMVPNEFSEKVVKMLWMQCTKCGNTQSRLAQFDD</sequence>
<dbReference type="EMBL" id="FNEV01000005">
    <property type="protein sequence ID" value="SDJ46786.1"/>
    <property type="molecule type" value="Genomic_DNA"/>
</dbReference>
<accession>A0A1G8TYY2</accession>
<gene>
    <name evidence="1" type="ORF">SAMN04490247_2052</name>
</gene>
<proteinExistence type="predicted"/>
<keyword evidence="2" id="KW-1185">Reference proteome</keyword>
<dbReference type="RefSeq" id="WP_176757496.1">
    <property type="nucleotide sequence ID" value="NZ_FNEV01000005.1"/>
</dbReference>
<dbReference type="Proteomes" id="UP000199225">
    <property type="component" value="Unassembled WGS sequence"/>
</dbReference>
<evidence type="ECO:0000313" key="2">
    <source>
        <dbReference type="Proteomes" id="UP000199225"/>
    </source>
</evidence>
<dbReference type="AlphaFoldDB" id="A0A1G8TYY2"/>